<dbReference type="AlphaFoldDB" id="A0A222P617"/>
<gene>
    <name evidence="1" type="ORF">clem_13850</name>
</gene>
<evidence type="ECO:0000313" key="1">
    <source>
        <dbReference type="EMBL" id="ASQ47296.1"/>
    </source>
</evidence>
<accession>A0A222P617</accession>
<reference evidence="2" key="1">
    <citation type="submission" date="2016-07" db="EMBL/GenBank/DDBJ databases">
        <authorList>
            <person name="Florea S."/>
            <person name="Webb J.S."/>
            <person name="Jaromczyk J."/>
            <person name="Schardl C.L."/>
        </authorList>
    </citation>
    <scope>NUCLEOTIDE SEQUENCE [LARGE SCALE GENOMIC DNA]</scope>
    <source>
        <strain evidence="2">CDC-D5610</strain>
    </source>
</reference>
<evidence type="ECO:0000313" key="2">
    <source>
        <dbReference type="Proteomes" id="UP000201728"/>
    </source>
</evidence>
<keyword evidence="2" id="KW-1185">Reference proteome</keyword>
<dbReference type="KEGG" id="lcd:clem_13850"/>
<dbReference type="Proteomes" id="UP000201728">
    <property type="component" value="Chromosome"/>
</dbReference>
<proteinExistence type="predicted"/>
<sequence>MYDNHVRFNELMQFISKNKTINNFVNQVNAHDTNAQALYNAIETGDFAAEIFSHPECSLYLLYLIKAGKIDFDTGITVYVYLMVLMQFTHQNLGGQILLFASVF</sequence>
<protein>
    <submittedName>
        <fullName evidence="1">Uncharacterized protein</fullName>
    </submittedName>
</protein>
<name>A0A222P617_9GAMM</name>
<dbReference type="RefSeq" id="WP_094092047.1">
    <property type="nucleotide sequence ID" value="NZ_CP016397.1"/>
</dbReference>
<dbReference type="EMBL" id="CP016397">
    <property type="protein sequence ID" value="ASQ47296.1"/>
    <property type="molecule type" value="Genomic_DNA"/>
</dbReference>
<organism evidence="1 2">
    <name type="scientific">Legionella clemsonensis</name>
    <dbReference type="NCBI Taxonomy" id="1867846"/>
    <lineage>
        <taxon>Bacteria</taxon>
        <taxon>Pseudomonadati</taxon>
        <taxon>Pseudomonadota</taxon>
        <taxon>Gammaproteobacteria</taxon>
        <taxon>Legionellales</taxon>
        <taxon>Legionellaceae</taxon>
        <taxon>Legionella</taxon>
    </lineage>
</organism>